<dbReference type="SMART" id="SM01238">
    <property type="entry name" value="IGR"/>
    <property type="match status" value="1"/>
</dbReference>
<sequence>MAARTIPRGPFTPRFLTASSTSYSHFSSPAHQFLRQLHKGSQAPVPPPTPFVPDAATFLSLIGRNMSRFAPKFNSWDELFTLSSEELKERGIEPPRLRRYLLRWRQKFQRGEYGVGGDLEHVADGVAQLRIVEIPNDTAMARTEGQSATPTTTTATDGGKNEQGIPPISVTGTATLSPGMKWAVVNLPPGESQPKEIPQPLKKYMNVTLGRGPVLKAPYLKLVKGANGMAGVIQVQEGMWEDKQRTKVDGGERRQAEVRAKKRSEERKKASA</sequence>
<evidence type="ECO:0000259" key="6">
    <source>
        <dbReference type="SMART" id="SM01238"/>
    </source>
</evidence>
<dbReference type="InterPro" id="IPR013761">
    <property type="entry name" value="SAM/pointed_sf"/>
</dbReference>
<feature type="region of interest" description="Disordered" evidence="5">
    <location>
        <begin position="143"/>
        <end position="166"/>
    </location>
</feature>
<dbReference type="SUPFAM" id="SSF47769">
    <property type="entry name" value="SAM/Pointed domain"/>
    <property type="match status" value="1"/>
</dbReference>
<dbReference type="GO" id="GO:0005739">
    <property type="term" value="C:mitochondrion"/>
    <property type="evidence" value="ECO:0007669"/>
    <property type="project" value="UniProtKB-SubCell"/>
</dbReference>
<evidence type="ECO:0000256" key="2">
    <source>
        <dbReference type="ARBA" id="ARBA00010492"/>
    </source>
</evidence>
<gene>
    <name evidence="7" type="ORF">GX51_05343</name>
</gene>
<evidence type="ECO:0000256" key="4">
    <source>
        <dbReference type="ARBA" id="ARBA00035129"/>
    </source>
</evidence>
<evidence type="ECO:0000256" key="3">
    <source>
        <dbReference type="ARBA" id="ARBA00023128"/>
    </source>
</evidence>
<dbReference type="EMBL" id="PDNC01000074">
    <property type="protein sequence ID" value="PGH01288.1"/>
    <property type="molecule type" value="Genomic_DNA"/>
</dbReference>
<evidence type="ECO:0000313" key="7">
    <source>
        <dbReference type="EMBL" id="PGH01288.1"/>
    </source>
</evidence>
<keyword evidence="3" id="KW-0496">Mitochondrion</keyword>
<proteinExistence type="inferred from homology"/>
<dbReference type="AlphaFoldDB" id="A0A2B7WXX9"/>
<dbReference type="InterPro" id="IPR039603">
    <property type="entry name" value="Ribosomal_mS41"/>
</dbReference>
<protein>
    <recommendedName>
        <fullName evidence="4">Small ribosomal subunit protein mS41</fullName>
    </recommendedName>
</protein>
<feature type="domain" description="Small ribosomal subunit protein mS41 SAM" evidence="6">
    <location>
        <begin position="55"/>
        <end position="111"/>
    </location>
</feature>
<comment type="caution">
    <text evidence="7">The sequence shown here is derived from an EMBL/GenBank/DDBJ whole genome shotgun (WGS) entry which is preliminary data.</text>
</comment>
<feature type="region of interest" description="Disordered" evidence="5">
    <location>
        <begin position="243"/>
        <end position="272"/>
    </location>
</feature>
<dbReference type="Pfam" id="PF09597">
    <property type="entry name" value="SAM_Ribosomal_mS41"/>
    <property type="match status" value="1"/>
</dbReference>
<comment type="similarity">
    <text evidence="2">Belongs to the mitochondrion-specific ribosomal protein mS41 family.</text>
</comment>
<organism evidence="7 8">
    <name type="scientific">Blastomyces parvus</name>
    <dbReference type="NCBI Taxonomy" id="2060905"/>
    <lineage>
        <taxon>Eukaryota</taxon>
        <taxon>Fungi</taxon>
        <taxon>Dikarya</taxon>
        <taxon>Ascomycota</taxon>
        <taxon>Pezizomycotina</taxon>
        <taxon>Eurotiomycetes</taxon>
        <taxon>Eurotiomycetidae</taxon>
        <taxon>Onygenales</taxon>
        <taxon>Ajellomycetaceae</taxon>
        <taxon>Blastomyces</taxon>
    </lineage>
</organism>
<comment type="subcellular location">
    <subcellularLocation>
        <location evidence="1">Mitochondrion</location>
    </subcellularLocation>
</comment>
<dbReference type="Proteomes" id="UP000224080">
    <property type="component" value="Unassembled WGS sequence"/>
</dbReference>
<dbReference type="InterPro" id="IPR019083">
    <property type="entry name" value="SAM_Ribosomal_mS41"/>
</dbReference>
<dbReference type="PANTHER" id="PTHR28235:SF1">
    <property type="entry name" value="SMALL RIBOSOMAL SUBUNIT PROTEIN MS41"/>
    <property type="match status" value="1"/>
</dbReference>
<evidence type="ECO:0000313" key="8">
    <source>
        <dbReference type="Proteomes" id="UP000224080"/>
    </source>
</evidence>
<evidence type="ECO:0000256" key="1">
    <source>
        <dbReference type="ARBA" id="ARBA00004173"/>
    </source>
</evidence>
<keyword evidence="8" id="KW-1185">Reference proteome</keyword>
<reference evidence="7 8" key="1">
    <citation type="submission" date="2017-10" db="EMBL/GenBank/DDBJ databases">
        <title>Comparative genomics in systemic dimorphic fungi from Ajellomycetaceae.</title>
        <authorList>
            <person name="Munoz J.F."/>
            <person name="Mcewen J.G."/>
            <person name="Clay O.K."/>
            <person name="Cuomo C.A."/>
        </authorList>
    </citation>
    <scope>NUCLEOTIDE SEQUENCE [LARGE SCALE GENOMIC DNA]</scope>
    <source>
        <strain evidence="7 8">UAMH130</strain>
    </source>
</reference>
<dbReference type="PANTHER" id="PTHR28235">
    <property type="entry name" value="PROTEIN FYV4, MITOCHONDRIAL"/>
    <property type="match status" value="1"/>
</dbReference>
<name>A0A2B7WXX9_9EURO</name>
<evidence type="ECO:0000256" key="5">
    <source>
        <dbReference type="SAM" id="MobiDB-lite"/>
    </source>
</evidence>
<dbReference type="OrthoDB" id="18595at2759"/>
<accession>A0A2B7WXX9</accession>